<name>A0A286HLF9_9HYPH</name>
<dbReference type="EMBL" id="OCPC01000001">
    <property type="protein sequence ID" value="SOE08602.1"/>
    <property type="molecule type" value="Genomic_DNA"/>
</dbReference>
<evidence type="ECO:0000313" key="1">
    <source>
        <dbReference type="EMBL" id="SOE08602.1"/>
    </source>
</evidence>
<dbReference type="RefSeq" id="WP_143438915.1">
    <property type="nucleotide sequence ID" value="NZ_OCPC01000001.1"/>
</dbReference>
<proteinExistence type="predicted"/>
<sequence length="87" mass="9527">MTFHILDNMVFRLADARPLDAGSGSGMTERYGTLHSRLVILEPLVSSSSGLSFVILGPRPEDPFRNFYPDAGCGRITVWTIGSVARE</sequence>
<protein>
    <submittedName>
        <fullName evidence="1">Uncharacterized protein</fullName>
    </submittedName>
</protein>
<organism evidence="1 2">
    <name type="scientific">Hoeflea halophila</name>
    <dbReference type="NCBI Taxonomy" id="714899"/>
    <lineage>
        <taxon>Bacteria</taxon>
        <taxon>Pseudomonadati</taxon>
        <taxon>Pseudomonadota</taxon>
        <taxon>Alphaproteobacteria</taxon>
        <taxon>Hyphomicrobiales</taxon>
        <taxon>Rhizobiaceae</taxon>
        <taxon>Hoeflea</taxon>
    </lineage>
</organism>
<keyword evidence="2" id="KW-1185">Reference proteome</keyword>
<evidence type="ECO:0000313" key="2">
    <source>
        <dbReference type="Proteomes" id="UP000219465"/>
    </source>
</evidence>
<accession>A0A286HLF9</accession>
<gene>
    <name evidence="1" type="ORF">SAMN05877838_0326</name>
</gene>
<dbReference type="Proteomes" id="UP000219465">
    <property type="component" value="Unassembled WGS sequence"/>
</dbReference>
<dbReference type="AlphaFoldDB" id="A0A286HLF9"/>
<reference evidence="2" key="1">
    <citation type="submission" date="2017-08" db="EMBL/GenBank/DDBJ databases">
        <authorList>
            <person name="Varghese N."/>
            <person name="Submissions S."/>
        </authorList>
    </citation>
    <scope>NUCLEOTIDE SEQUENCE [LARGE SCALE GENOMIC DNA]</scope>
    <source>
        <strain evidence="2">KCTC 23107</strain>
    </source>
</reference>